<name>A0ABS5N7D2_TSUPA</name>
<comment type="caution">
    <text evidence="2">The sequence shown here is derived from an EMBL/GenBank/DDBJ whole genome shotgun (WGS) entry which is preliminary data.</text>
</comment>
<organism evidence="2 3">
    <name type="scientific">Tsukamurella paurometabola</name>
    <name type="common">Corynebacterium paurometabolum</name>
    <dbReference type="NCBI Taxonomy" id="2061"/>
    <lineage>
        <taxon>Bacteria</taxon>
        <taxon>Bacillati</taxon>
        <taxon>Actinomycetota</taxon>
        <taxon>Actinomycetes</taxon>
        <taxon>Mycobacteriales</taxon>
        <taxon>Tsukamurellaceae</taxon>
        <taxon>Tsukamurella</taxon>
    </lineage>
</organism>
<dbReference type="InterPro" id="IPR037523">
    <property type="entry name" value="VOC_core"/>
</dbReference>
<reference evidence="2 3" key="1">
    <citation type="submission" date="2021-04" db="EMBL/GenBank/DDBJ databases">
        <title>Whole genome sequence analysis of a thiophenic sulfur metabolizing bacteria.</title>
        <authorList>
            <person name="Akhtar N."/>
            <person name="Akram J."/>
            <person name="Aslam A."/>
        </authorList>
    </citation>
    <scope>NUCLEOTIDE SEQUENCE [LARGE SCALE GENOMIC DNA]</scope>
    <source>
        <strain evidence="2 3">3OW</strain>
    </source>
</reference>
<dbReference type="EMBL" id="JAGXOE010000004">
    <property type="protein sequence ID" value="MBS4100184.1"/>
    <property type="molecule type" value="Genomic_DNA"/>
</dbReference>
<evidence type="ECO:0000313" key="2">
    <source>
        <dbReference type="EMBL" id="MBS4100184.1"/>
    </source>
</evidence>
<feature type="domain" description="VOC" evidence="1">
    <location>
        <begin position="8"/>
        <end position="131"/>
    </location>
</feature>
<dbReference type="InterPro" id="IPR058998">
    <property type="entry name" value="YycE-like_N"/>
</dbReference>
<dbReference type="SUPFAM" id="SSF54593">
    <property type="entry name" value="Glyoxalase/Bleomycin resistance protein/Dihydroxybiphenyl dioxygenase"/>
    <property type="match status" value="1"/>
</dbReference>
<dbReference type="CDD" id="cd06587">
    <property type="entry name" value="VOC"/>
    <property type="match status" value="1"/>
</dbReference>
<dbReference type="InterPro" id="IPR058997">
    <property type="entry name" value="YycE-like_C"/>
</dbReference>
<dbReference type="PROSITE" id="PS51819">
    <property type="entry name" value="VOC"/>
    <property type="match status" value="1"/>
</dbReference>
<evidence type="ECO:0000259" key="1">
    <source>
        <dbReference type="PROSITE" id="PS51819"/>
    </source>
</evidence>
<proteinExistence type="predicted"/>
<dbReference type="InterPro" id="IPR029068">
    <property type="entry name" value="Glyas_Bleomycin-R_OHBP_Dase"/>
</dbReference>
<gene>
    <name evidence="2" type="ORF">KFZ73_02920</name>
</gene>
<dbReference type="Gene3D" id="3.10.180.10">
    <property type="entry name" value="2,3-Dihydroxybiphenyl 1,2-Dioxygenase, domain 1"/>
    <property type="match status" value="1"/>
</dbReference>
<dbReference type="RefSeq" id="WP_212552880.1">
    <property type="nucleotide sequence ID" value="NZ_JAGXOE010000004.1"/>
</dbReference>
<dbReference type="Pfam" id="PF22659">
    <property type="entry name" value="YycE-like_C"/>
    <property type="match status" value="1"/>
</dbReference>
<dbReference type="Proteomes" id="UP000676853">
    <property type="component" value="Unassembled WGS sequence"/>
</dbReference>
<dbReference type="Pfam" id="PF22658">
    <property type="entry name" value="YycE-like_N"/>
    <property type="match status" value="1"/>
</dbReference>
<protein>
    <recommendedName>
        <fullName evidence="1">VOC domain-containing protein</fullName>
    </recommendedName>
</protein>
<keyword evidence="3" id="KW-1185">Reference proteome</keyword>
<sequence length="146" mass="15954">MTSFRADAPLRVARPTRNIAAAERFWVEGIGMHIQWRTDNTTSGGHELLMIGLPGAAWHLELVADPHAAIANPPGPEDLLVLYLAGAIPAELVKRAVSGGGTVVEPRNPYWARWGVTLRDPDGYLLVLCTRDWRPDARRPSSSPDA</sequence>
<evidence type="ECO:0000313" key="3">
    <source>
        <dbReference type="Proteomes" id="UP000676853"/>
    </source>
</evidence>
<accession>A0ABS5N7D2</accession>